<dbReference type="GO" id="GO:0003700">
    <property type="term" value="F:DNA-binding transcription factor activity"/>
    <property type="evidence" value="ECO:0007669"/>
    <property type="project" value="InterPro"/>
</dbReference>
<evidence type="ECO:0000256" key="12">
    <source>
        <dbReference type="SAM" id="MobiDB-lite"/>
    </source>
</evidence>
<dbReference type="FunFam" id="1.10.10.10:FF:000367">
    <property type="entry name" value="Heat stress transcription factor A-8"/>
    <property type="match status" value="1"/>
</dbReference>
<keyword evidence="5" id="KW-0346">Stress response</keyword>
<dbReference type="GO" id="GO:0034605">
    <property type="term" value="P:cellular response to heat"/>
    <property type="evidence" value="ECO:0007669"/>
    <property type="project" value="TreeGrafter"/>
</dbReference>
<sequence>MEHLAAVKVKQEEEVVVLDSDGDEKAGLPGEAGPAPEPWQTAAAPAVPPFLAKTFELVEDPATDGVVSWGPARNSFVVWDPHAFAAALLPRRFKHANFSTFLRQLNTYGFRKVSPDRWEFAHADFLAGQRHLLANIRRRRGAAGGSSKSAKSGGDCEKEEELERLRREREALARELTRLRREQQAARAQLRDVARRVRSTERRQEQCTAFLARAVGAPAAPPVETARKRRRIDAGAAPAAVAEDVVAFVDLDLGADADAEVETTTACPSVMSVQSAGGATSLEVMWNELLGEEMVPIDGEEEEVVGDAVEPWEEMGEEEVLELMQQIDCLASPGC</sequence>
<dbReference type="PRINTS" id="PR00056">
    <property type="entry name" value="HSFDOMAIN"/>
</dbReference>
<dbReference type="Proteomes" id="UP000636709">
    <property type="component" value="Unassembled WGS sequence"/>
</dbReference>
<evidence type="ECO:0000256" key="2">
    <source>
        <dbReference type="ARBA" id="ARBA00011233"/>
    </source>
</evidence>
<evidence type="ECO:0000256" key="5">
    <source>
        <dbReference type="ARBA" id="ARBA00023016"/>
    </source>
</evidence>
<dbReference type="AlphaFoldDB" id="A0A835A6L0"/>
<comment type="function">
    <text evidence="9">Transcriptional regulator that specifically binds DNA of heat shock promoter elements (HSE).</text>
</comment>
<comment type="caution">
    <text evidence="14">The sequence shown here is derived from an EMBL/GenBank/DDBJ whole genome shotgun (WGS) entry which is preliminary data.</text>
</comment>
<dbReference type="PANTHER" id="PTHR10015:SF338">
    <property type="entry name" value="HEAT STRESS TRANSCRIPTION FACTOR A-2"/>
    <property type="match status" value="1"/>
</dbReference>
<dbReference type="EMBL" id="JACEFO010002671">
    <property type="protein sequence ID" value="KAF8652078.1"/>
    <property type="molecule type" value="Genomic_DNA"/>
</dbReference>
<evidence type="ECO:0000256" key="3">
    <source>
        <dbReference type="ARBA" id="ARBA00022553"/>
    </source>
</evidence>
<comment type="similarity">
    <text evidence="10">Belongs to the HSF family. Class A subfamily.</text>
</comment>
<dbReference type="Pfam" id="PF00447">
    <property type="entry name" value="HSF_DNA-bind"/>
    <property type="match status" value="1"/>
</dbReference>
<keyword evidence="6" id="KW-0238">DNA-binding</keyword>
<feature type="coiled-coil region" evidence="11">
    <location>
        <begin position="162"/>
        <end position="203"/>
    </location>
</feature>
<keyword evidence="8" id="KW-0539">Nucleus</keyword>
<dbReference type="InterPro" id="IPR000232">
    <property type="entry name" value="HSF_DNA-bd"/>
</dbReference>
<reference evidence="14" key="1">
    <citation type="submission" date="2020-07" db="EMBL/GenBank/DDBJ databases">
        <title>Genome sequence and genetic diversity analysis of an under-domesticated orphan crop, white fonio (Digitaria exilis).</title>
        <authorList>
            <person name="Bennetzen J.L."/>
            <person name="Chen S."/>
            <person name="Ma X."/>
            <person name="Wang X."/>
            <person name="Yssel A.E.J."/>
            <person name="Chaluvadi S.R."/>
            <person name="Johnson M."/>
            <person name="Gangashetty P."/>
            <person name="Hamidou F."/>
            <person name="Sanogo M.D."/>
            <person name="Zwaenepoel A."/>
            <person name="Wallace J."/>
            <person name="Van De Peer Y."/>
            <person name="Van Deynze A."/>
        </authorList>
    </citation>
    <scope>NUCLEOTIDE SEQUENCE</scope>
    <source>
        <tissue evidence="14">Leaves</tissue>
    </source>
</reference>
<feature type="domain" description="HSF-type DNA-binding" evidence="13">
    <location>
        <begin position="46"/>
        <end position="139"/>
    </location>
</feature>
<dbReference type="GO" id="GO:0000978">
    <property type="term" value="F:RNA polymerase II cis-regulatory region sequence-specific DNA binding"/>
    <property type="evidence" value="ECO:0007669"/>
    <property type="project" value="TreeGrafter"/>
</dbReference>
<keyword evidence="11" id="KW-0175">Coiled coil</keyword>
<evidence type="ECO:0000256" key="6">
    <source>
        <dbReference type="ARBA" id="ARBA00023125"/>
    </source>
</evidence>
<evidence type="ECO:0000256" key="9">
    <source>
        <dbReference type="ARBA" id="ARBA00055032"/>
    </source>
</evidence>
<keyword evidence="15" id="KW-1185">Reference proteome</keyword>
<evidence type="ECO:0000256" key="8">
    <source>
        <dbReference type="ARBA" id="ARBA00023242"/>
    </source>
</evidence>
<dbReference type="OrthoDB" id="60033at2759"/>
<dbReference type="Gene3D" id="1.10.10.10">
    <property type="entry name" value="Winged helix-like DNA-binding domain superfamily/Winged helix DNA-binding domain"/>
    <property type="match status" value="1"/>
</dbReference>
<keyword evidence="7" id="KW-0804">Transcription</keyword>
<comment type="subunit">
    <text evidence="2">Homotrimer.</text>
</comment>
<evidence type="ECO:0000259" key="13">
    <source>
        <dbReference type="SMART" id="SM00415"/>
    </source>
</evidence>
<proteinExistence type="inferred from homology"/>
<evidence type="ECO:0000313" key="15">
    <source>
        <dbReference type="Proteomes" id="UP000636709"/>
    </source>
</evidence>
<gene>
    <name evidence="14" type="ORF">HU200_063024</name>
</gene>
<dbReference type="PANTHER" id="PTHR10015">
    <property type="entry name" value="HEAT SHOCK TRANSCRIPTION FACTOR"/>
    <property type="match status" value="1"/>
</dbReference>
<accession>A0A835A6L0</accession>
<keyword evidence="4" id="KW-0805">Transcription regulation</keyword>
<feature type="region of interest" description="Disordered" evidence="12">
    <location>
        <begin position="139"/>
        <end position="161"/>
    </location>
</feature>
<dbReference type="GO" id="GO:0005634">
    <property type="term" value="C:nucleus"/>
    <property type="evidence" value="ECO:0007669"/>
    <property type="project" value="UniProtKB-SubCell"/>
</dbReference>
<comment type="subcellular location">
    <subcellularLocation>
        <location evidence="1">Nucleus</location>
    </subcellularLocation>
</comment>
<keyword evidence="3" id="KW-0597">Phosphoprotein</keyword>
<evidence type="ECO:0000313" key="14">
    <source>
        <dbReference type="EMBL" id="KAF8652078.1"/>
    </source>
</evidence>
<name>A0A835A6L0_9POAL</name>
<organism evidence="14 15">
    <name type="scientific">Digitaria exilis</name>
    <dbReference type="NCBI Taxonomy" id="1010633"/>
    <lineage>
        <taxon>Eukaryota</taxon>
        <taxon>Viridiplantae</taxon>
        <taxon>Streptophyta</taxon>
        <taxon>Embryophyta</taxon>
        <taxon>Tracheophyta</taxon>
        <taxon>Spermatophyta</taxon>
        <taxon>Magnoliopsida</taxon>
        <taxon>Liliopsida</taxon>
        <taxon>Poales</taxon>
        <taxon>Poaceae</taxon>
        <taxon>PACMAD clade</taxon>
        <taxon>Panicoideae</taxon>
        <taxon>Panicodae</taxon>
        <taxon>Paniceae</taxon>
        <taxon>Anthephorinae</taxon>
        <taxon>Digitaria</taxon>
    </lineage>
</organism>
<evidence type="ECO:0000256" key="10">
    <source>
        <dbReference type="ARBA" id="ARBA00061350"/>
    </source>
</evidence>
<evidence type="ECO:0000256" key="11">
    <source>
        <dbReference type="SAM" id="Coils"/>
    </source>
</evidence>
<dbReference type="SMART" id="SM00415">
    <property type="entry name" value="HSF"/>
    <property type="match status" value="1"/>
</dbReference>
<protein>
    <recommendedName>
        <fullName evidence="13">HSF-type DNA-binding domain-containing protein</fullName>
    </recommendedName>
</protein>
<evidence type="ECO:0000256" key="7">
    <source>
        <dbReference type="ARBA" id="ARBA00023163"/>
    </source>
</evidence>
<dbReference type="InterPro" id="IPR036390">
    <property type="entry name" value="WH_DNA-bd_sf"/>
</dbReference>
<evidence type="ECO:0000256" key="1">
    <source>
        <dbReference type="ARBA" id="ARBA00004123"/>
    </source>
</evidence>
<dbReference type="SUPFAM" id="SSF46785">
    <property type="entry name" value="Winged helix' DNA-binding domain"/>
    <property type="match status" value="1"/>
</dbReference>
<dbReference type="GO" id="GO:0006357">
    <property type="term" value="P:regulation of transcription by RNA polymerase II"/>
    <property type="evidence" value="ECO:0007669"/>
    <property type="project" value="TreeGrafter"/>
</dbReference>
<evidence type="ECO:0000256" key="4">
    <source>
        <dbReference type="ARBA" id="ARBA00023015"/>
    </source>
</evidence>
<dbReference type="InterPro" id="IPR036388">
    <property type="entry name" value="WH-like_DNA-bd_sf"/>
</dbReference>